<dbReference type="EMBL" id="JBHRTF010000001">
    <property type="protein sequence ID" value="MFC3114258.1"/>
    <property type="molecule type" value="Genomic_DNA"/>
</dbReference>
<feature type="region of interest" description="Disordered" evidence="1">
    <location>
        <begin position="63"/>
        <end position="82"/>
    </location>
</feature>
<protein>
    <submittedName>
        <fullName evidence="3">FmdB family zinc ribbon protein</fullName>
    </submittedName>
</protein>
<reference evidence="4" key="1">
    <citation type="journal article" date="2019" name="Int. J. Syst. Evol. Microbiol.">
        <title>The Global Catalogue of Microorganisms (GCM) 10K type strain sequencing project: providing services to taxonomists for standard genome sequencing and annotation.</title>
        <authorList>
            <consortium name="The Broad Institute Genomics Platform"/>
            <consortium name="The Broad Institute Genome Sequencing Center for Infectious Disease"/>
            <person name="Wu L."/>
            <person name="Ma J."/>
        </authorList>
    </citation>
    <scope>NUCLEOTIDE SEQUENCE [LARGE SCALE GENOMIC DNA]</scope>
    <source>
        <strain evidence="4">KCTC 52237</strain>
    </source>
</reference>
<name>A0ABV7FCJ3_9GAMM</name>
<dbReference type="PANTHER" id="PTHR34404:SF2">
    <property type="entry name" value="CONSERVED SERINE RICH PROTEIN"/>
    <property type="match status" value="1"/>
</dbReference>
<evidence type="ECO:0000313" key="4">
    <source>
        <dbReference type="Proteomes" id="UP001595555"/>
    </source>
</evidence>
<comment type="caution">
    <text evidence="3">The sequence shown here is derived from an EMBL/GenBank/DDBJ whole genome shotgun (WGS) entry which is preliminary data.</text>
</comment>
<dbReference type="SMART" id="SM00834">
    <property type="entry name" value="CxxC_CXXC_SSSS"/>
    <property type="match status" value="1"/>
</dbReference>
<dbReference type="PANTHER" id="PTHR34404">
    <property type="entry name" value="REGULATORY PROTEIN, FMDB FAMILY"/>
    <property type="match status" value="1"/>
</dbReference>
<evidence type="ECO:0000256" key="1">
    <source>
        <dbReference type="SAM" id="MobiDB-lite"/>
    </source>
</evidence>
<evidence type="ECO:0000259" key="2">
    <source>
        <dbReference type="SMART" id="SM00834"/>
    </source>
</evidence>
<evidence type="ECO:0000313" key="3">
    <source>
        <dbReference type="EMBL" id="MFC3114258.1"/>
    </source>
</evidence>
<sequence>MPIYEYQCESCSHALEALQKLSDAPLVDCPACGKPSLKKQISAAGFRLSGGGWYETDFKSGKKKNLAGEAGSSGSSSTPASA</sequence>
<dbReference type="NCBIfam" id="TIGR02605">
    <property type="entry name" value="CxxC_CxxC_SSSS"/>
    <property type="match status" value="1"/>
</dbReference>
<dbReference type="InterPro" id="IPR013429">
    <property type="entry name" value="Regulatory_FmdB_Zinc_ribbon"/>
</dbReference>
<dbReference type="RefSeq" id="WP_378115433.1">
    <property type="nucleotide sequence ID" value="NZ_JBHRTF010000001.1"/>
</dbReference>
<proteinExistence type="predicted"/>
<organism evidence="3 4">
    <name type="scientific">Cellvibrio fontiphilus</name>
    <dbReference type="NCBI Taxonomy" id="1815559"/>
    <lineage>
        <taxon>Bacteria</taxon>
        <taxon>Pseudomonadati</taxon>
        <taxon>Pseudomonadota</taxon>
        <taxon>Gammaproteobacteria</taxon>
        <taxon>Cellvibrionales</taxon>
        <taxon>Cellvibrionaceae</taxon>
        <taxon>Cellvibrio</taxon>
    </lineage>
</organism>
<keyword evidence="4" id="KW-1185">Reference proteome</keyword>
<dbReference type="Pfam" id="PF09723">
    <property type="entry name" value="Zn_ribbon_8"/>
    <property type="match status" value="1"/>
</dbReference>
<feature type="domain" description="Putative regulatory protein FmdB zinc ribbon" evidence="2">
    <location>
        <begin position="1"/>
        <end position="42"/>
    </location>
</feature>
<feature type="compositionally biased region" description="Low complexity" evidence="1">
    <location>
        <begin position="67"/>
        <end position="82"/>
    </location>
</feature>
<gene>
    <name evidence="3" type="ORF">ACFODX_01735</name>
</gene>
<dbReference type="Proteomes" id="UP001595555">
    <property type="component" value="Unassembled WGS sequence"/>
</dbReference>
<accession>A0ABV7FCJ3</accession>